<dbReference type="SUPFAM" id="SSF46689">
    <property type="entry name" value="Homeodomain-like"/>
    <property type="match status" value="1"/>
</dbReference>
<dbReference type="Pfam" id="PF25601">
    <property type="entry name" value="AAA_lid_14"/>
    <property type="match status" value="1"/>
</dbReference>
<dbReference type="GO" id="GO:0006355">
    <property type="term" value="P:regulation of DNA-templated transcription"/>
    <property type="evidence" value="ECO:0007669"/>
    <property type="project" value="InterPro"/>
</dbReference>
<dbReference type="Pfam" id="PF02954">
    <property type="entry name" value="HTH_8"/>
    <property type="match status" value="1"/>
</dbReference>
<feature type="modified residue" description="4-aspartylphosphate" evidence="5">
    <location>
        <position position="55"/>
    </location>
</feature>
<keyword evidence="1" id="KW-0547">Nucleotide-binding</keyword>
<gene>
    <name evidence="8" type="ORF">AQPE_0387</name>
</gene>
<dbReference type="CDD" id="cd00156">
    <property type="entry name" value="REC"/>
    <property type="match status" value="1"/>
</dbReference>
<evidence type="ECO:0000313" key="9">
    <source>
        <dbReference type="Proteomes" id="UP001193389"/>
    </source>
</evidence>
<dbReference type="SUPFAM" id="SSF52540">
    <property type="entry name" value="P-loop containing nucleoside triphosphate hydrolases"/>
    <property type="match status" value="1"/>
</dbReference>
<dbReference type="InterPro" id="IPR001789">
    <property type="entry name" value="Sig_transdc_resp-reg_receiver"/>
</dbReference>
<evidence type="ECO:0000256" key="2">
    <source>
        <dbReference type="ARBA" id="ARBA00022840"/>
    </source>
</evidence>
<organism evidence="8 9">
    <name type="scientific">Aquipluma nitroreducens</name>
    <dbReference type="NCBI Taxonomy" id="2010828"/>
    <lineage>
        <taxon>Bacteria</taxon>
        <taxon>Pseudomonadati</taxon>
        <taxon>Bacteroidota</taxon>
        <taxon>Bacteroidia</taxon>
        <taxon>Marinilabiliales</taxon>
        <taxon>Prolixibacteraceae</taxon>
        <taxon>Aquipluma</taxon>
    </lineage>
</organism>
<keyword evidence="2" id="KW-0067">ATP-binding</keyword>
<dbReference type="Gene3D" id="3.40.50.300">
    <property type="entry name" value="P-loop containing nucleotide triphosphate hydrolases"/>
    <property type="match status" value="1"/>
</dbReference>
<dbReference type="Proteomes" id="UP001193389">
    <property type="component" value="Chromosome"/>
</dbReference>
<dbReference type="Pfam" id="PF00072">
    <property type="entry name" value="Response_reg"/>
    <property type="match status" value="1"/>
</dbReference>
<dbReference type="GO" id="GO:0000160">
    <property type="term" value="P:phosphorelay signal transduction system"/>
    <property type="evidence" value="ECO:0007669"/>
    <property type="project" value="InterPro"/>
</dbReference>
<reference evidence="8" key="1">
    <citation type="journal article" date="2020" name="Int. J. Syst. Evol. Microbiol.">
        <title>Aquipluma nitroreducens gen. nov. sp. nov., a novel facultatively anaerobic bacterium isolated from a freshwater lake.</title>
        <authorList>
            <person name="Watanabe M."/>
            <person name="Kojima H."/>
            <person name="Fukui M."/>
        </authorList>
    </citation>
    <scope>NUCLEOTIDE SEQUENCE</scope>
    <source>
        <strain evidence="8">MeG22</strain>
    </source>
</reference>
<sequence length="455" mass="51533">MELMEKILVIDDNKLIRKTLREILSKVGYTIIEAGDGETGLQLVRSEHPELVITDYQMPGISGLEVLSEIRKLKVVIPVLLLTSFGHVVLTIKAIQLGAFDFLEKPVDPSLLKSTVQLALNSVKVSNSLNAVPHEDTSSESMPEDNIMVSRSPRMKEIFKNIGRISMNKVNVLIEGETGTGKELIARLIHFSGTTSDKPLVVVNCSALTETLLESELFGHVKGSFTDSIRDKKGKFELAGEGSIFLDEISEISLNTQVKLLRVIQELEFERVGGEATIPMKARIIAATNRSLEKLIEQGKFREDLYYRLKVFTINLPPLRERKEDIRDLVNHFMYKLDKQYNKNVIKVGDGVIEMLQQHDWHGNVRELKNTILQAIIMSKNDVLEKENITINVRIHDNHADDSEMSELLSLADMEKNHIRHVLDVVKWNKLDASRILNITRPTLNAKIEKYNLVQ</sequence>
<evidence type="ECO:0000256" key="5">
    <source>
        <dbReference type="PROSITE-ProRule" id="PRU00169"/>
    </source>
</evidence>
<keyword evidence="9" id="KW-1185">Reference proteome</keyword>
<protein>
    <submittedName>
        <fullName evidence="8">Response regulator of zinc sigma-54-dependent two-component system</fullName>
    </submittedName>
</protein>
<evidence type="ECO:0000256" key="4">
    <source>
        <dbReference type="ARBA" id="ARBA00023163"/>
    </source>
</evidence>
<name>A0A5K7S449_9BACT</name>
<evidence type="ECO:0000256" key="3">
    <source>
        <dbReference type="ARBA" id="ARBA00023015"/>
    </source>
</evidence>
<evidence type="ECO:0000259" key="7">
    <source>
        <dbReference type="PROSITE" id="PS50110"/>
    </source>
</evidence>
<feature type="domain" description="Response regulatory" evidence="7">
    <location>
        <begin position="6"/>
        <end position="120"/>
    </location>
</feature>
<dbReference type="InterPro" id="IPR058031">
    <property type="entry name" value="AAA_lid_NorR"/>
</dbReference>
<dbReference type="KEGG" id="anf:AQPE_0387"/>
<evidence type="ECO:0000313" key="8">
    <source>
        <dbReference type="EMBL" id="BBE16250.1"/>
    </source>
</evidence>
<dbReference type="SMART" id="SM00382">
    <property type="entry name" value="AAA"/>
    <property type="match status" value="1"/>
</dbReference>
<evidence type="ECO:0000259" key="6">
    <source>
        <dbReference type="PROSITE" id="PS50045"/>
    </source>
</evidence>
<dbReference type="InterPro" id="IPR002197">
    <property type="entry name" value="HTH_Fis"/>
</dbReference>
<proteinExistence type="predicted"/>
<dbReference type="GO" id="GO:0005524">
    <property type="term" value="F:ATP binding"/>
    <property type="evidence" value="ECO:0007669"/>
    <property type="project" value="UniProtKB-KW"/>
</dbReference>
<dbReference type="PANTHER" id="PTHR32071">
    <property type="entry name" value="TRANSCRIPTIONAL REGULATORY PROTEIN"/>
    <property type="match status" value="1"/>
</dbReference>
<keyword evidence="3" id="KW-0805">Transcription regulation</keyword>
<dbReference type="PROSITE" id="PS00675">
    <property type="entry name" value="SIGMA54_INTERACT_1"/>
    <property type="match status" value="1"/>
</dbReference>
<dbReference type="FunFam" id="3.40.50.300:FF:000006">
    <property type="entry name" value="DNA-binding transcriptional regulator NtrC"/>
    <property type="match status" value="1"/>
</dbReference>
<dbReference type="InterPro" id="IPR025662">
    <property type="entry name" value="Sigma_54_int_dom_ATP-bd_1"/>
</dbReference>
<dbReference type="GO" id="GO:0043565">
    <property type="term" value="F:sequence-specific DNA binding"/>
    <property type="evidence" value="ECO:0007669"/>
    <property type="project" value="InterPro"/>
</dbReference>
<dbReference type="AlphaFoldDB" id="A0A5K7S449"/>
<dbReference type="Gene3D" id="3.40.50.2300">
    <property type="match status" value="1"/>
</dbReference>
<dbReference type="PROSITE" id="PS50110">
    <property type="entry name" value="RESPONSE_REGULATORY"/>
    <property type="match status" value="1"/>
</dbReference>
<dbReference type="EMBL" id="AP018694">
    <property type="protein sequence ID" value="BBE16250.1"/>
    <property type="molecule type" value="Genomic_DNA"/>
</dbReference>
<dbReference type="SMART" id="SM00448">
    <property type="entry name" value="REC"/>
    <property type="match status" value="1"/>
</dbReference>
<dbReference type="Gene3D" id="1.10.8.60">
    <property type="match status" value="1"/>
</dbReference>
<keyword evidence="4" id="KW-0804">Transcription</keyword>
<keyword evidence="5" id="KW-0597">Phosphoprotein</keyword>
<accession>A0A5K7S449</accession>
<evidence type="ECO:0000256" key="1">
    <source>
        <dbReference type="ARBA" id="ARBA00022741"/>
    </source>
</evidence>
<dbReference type="InterPro" id="IPR011006">
    <property type="entry name" value="CheY-like_superfamily"/>
</dbReference>
<dbReference type="PANTHER" id="PTHR32071:SF113">
    <property type="entry name" value="ALGINATE BIOSYNTHESIS TRANSCRIPTIONAL REGULATORY PROTEIN ALGB"/>
    <property type="match status" value="1"/>
</dbReference>
<dbReference type="Gene3D" id="1.10.10.60">
    <property type="entry name" value="Homeodomain-like"/>
    <property type="match status" value="1"/>
</dbReference>
<dbReference type="InterPro" id="IPR009057">
    <property type="entry name" value="Homeodomain-like_sf"/>
</dbReference>
<feature type="domain" description="Sigma-54 factor interaction" evidence="6">
    <location>
        <begin position="148"/>
        <end position="377"/>
    </location>
</feature>
<dbReference type="InterPro" id="IPR027417">
    <property type="entry name" value="P-loop_NTPase"/>
</dbReference>
<dbReference type="Pfam" id="PF00158">
    <property type="entry name" value="Sigma54_activat"/>
    <property type="match status" value="1"/>
</dbReference>
<dbReference type="PROSITE" id="PS50045">
    <property type="entry name" value="SIGMA54_INTERACT_4"/>
    <property type="match status" value="1"/>
</dbReference>
<dbReference type="CDD" id="cd00009">
    <property type="entry name" value="AAA"/>
    <property type="match status" value="1"/>
</dbReference>
<dbReference type="SUPFAM" id="SSF52172">
    <property type="entry name" value="CheY-like"/>
    <property type="match status" value="1"/>
</dbReference>
<dbReference type="InterPro" id="IPR003593">
    <property type="entry name" value="AAA+_ATPase"/>
</dbReference>
<dbReference type="InterPro" id="IPR002078">
    <property type="entry name" value="Sigma_54_int"/>
</dbReference>